<name>A0AB34KW23_9PEZI</name>
<keyword evidence="1" id="KW-0694">RNA-binding</keyword>
<dbReference type="InterPro" id="IPR008942">
    <property type="entry name" value="ENTH_VHS"/>
</dbReference>
<dbReference type="InterPro" id="IPR035979">
    <property type="entry name" value="RBD_domain_sf"/>
</dbReference>
<dbReference type="Proteomes" id="UP000803884">
    <property type="component" value="Unassembled WGS sequence"/>
</dbReference>
<dbReference type="RefSeq" id="XP_069230855.1">
    <property type="nucleotide sequence ID" value="XM_069372099.1"/>
</dbReference>
<feature type="region of interest" description="Disordered" evidence="2">
    <location>
        <begin position="261"/>
        <end position="361"/>
    </location>
</feature>
<dbReference type="PROSITE" id="PS50102">
    <property type="entry name" value="RRM"/>
    <property type="match status" value="1"/>
</dbReference>
<gene>
    <name evidence="5" type="ORF">WHR41_03493</name>
</gene>
<feature type="region of interest" description="Disordered" evidence="2">
    <location>
        <begin position="414"/>
        <end position="512"/>
    </location>
</feature>
<evidence type="ECO:0000259" key="4">
    <source>
        <dbReference type="PROSITE" id="PS51391"/>
    </source>
</evidence>
<feature type="compositionally biased region" description="Gly residues" evidence="2">
    <location>
        <begin position="675"/>
        <end position="686"/>
    </location>
</feature>
<dbReference type="SMART" id="SM00582">
    <property type="entry name" value="RPR"/>
    <property type="match status" value="1"/>
</dbReference>
<dbReference type="CDD" id="cd16984">
    <property type="entry name" value="CID_Nrd1_like"/>
    <property type="match status" value="1"/>
</dbReference>
<dbReference type="InterPro" id="IPR048892">
    <property type="entry name" value="Nrd1_Seb1_dom2"/>
</dbReference>
<protein>
    <submittedName>
        <fullName evidence="5">Uncharacterized protein</fullName>
    </submittedName>
</protein>
<dbReference type="AlphaFoldDB" id="A0AB34KW23"/>
<reference evidence="5 6" key="1">
    <citation type="journal article" date="2020" name="Microbiol. Resour. Announc.">
        <title>Draft Genome Sequence of a Cladosporium Species Isolated from the Mesophotic Ascidian Didemnum maculosum.</title>
        <authorList>
            <person name="Gioti A."/>
            <person name="Siaperas R."/>
            <person name="Nikolaivits E."/>
            <person name="Le Goff G."/>
            <person name="Ouazzani J."/>
            <person name="Kotoulas G."/>
            <person name="Topakas E."/>
        </authorList>
    </citation>
    <scope>NUCLEOTIDE SEQUENCE [LARGE SCALE GENOMIC DNA]</scope>
    <source>
        <strain evidence="5 6">TM138-S3</strain>
    </source>
</reference>
<feature type="compositionally biased region" description="Low complexity" evidence="2">
    <location>
        <begin position="490"/>
        <end position="501"/>
    </location>
</feature>
<feature type="region of interest" description="Disordered" evidence="2">
    <location>
        <begin position="156"/>
        <end position="247"/>
    </location>
</feature>
<evidence type="ECO:0000313" key="6">
    <source>
        <dbReference type="Proteomes" id="UP000803884"/>
    </source>
</evidence>
<dbReference type="EMBL" id="JAAQHG020000009">
    <property type="protein sequence ID" value="KAL1587750.1"/>
    <property type="molecule type" value="Genomic_DNA"/>
</dbReference>
<feature type="domain" description="CID" evidence="4">
    <location>
        <begin position="4"/>
        <end position="157"/>
    </location>
</feature>
<evidence type="ECO:0000259" key="3">
    <source>
        <dbReference type="PROSITE" id="PS50102"/>
    </source>
</evidence>
<dbReference type="InterPro" id="IPR000504">
    <property type="entry name" value="RRM_dom"/>
</dbReference>
<dbReference type="Gene3D" id="3.30.70.330">
    <property type="match status" value="1"/>
</dbReference>
<dbReference type="Pfam" id="PF04818">
    <property type="entry name" value="CID"/>
    <property type="match status" value="1"/>
</dbReference>
<comment type="caution">
    <text evidence="5">The sequence shown here is derived from an EMBL/GenBank/DDBJ whole genome shotgun (WGS) entry which is preliminary data.</text>
</comment>
<dbReference type="Pfam" id="PF21380">
    <property type="entry name" value="Nrd1-Seb1_dom2"/>
    <property type="match status" value="1"/>
</dbReference>
<dbReference type="PROSITE" id="PS51391">
    <property type="entry name" value="CID"/>
    <property type="match status" value="1"/>
</dbReference>
<evidence type="ECO:0000256" key="2">
    <source>
        <dbReference type="SAM" id="MobiDB-lite"/>
    </source>
</evidence>
<feature type="compositionally biased region" description="Low complexity" evidence="2">
    <location>
        <begin position="282"/>
        <end position="299"/>
    </location>
</feature>
<dbReference type="GeneID" id="96004937"/>
<feature type="compositionally biased region" description="Basic and acidic residues" evidence="2">
    <location>
        <begin position="471"/>
        <end position="484"/>
    </location>
</feature>
<sequence>MAAPSLSDLEPMLASLNQLKPPGASRNKINAITELSAANVQAEQHIAQCMYRALKKAPATHKLGALYVIDSVVRKWIDFAKNAGQDLQIEGRGEPGTYPAAVKRITELMPALMDDIAKVIPADQKAKFENMITIWERANTFPANLLEDFRQKLSEPQPVSNINGSGAHAAQNQGKQSSGKTFRAPIPTRPLHTPVGYPPQRLYDQGVLSRQGEPLNTQNAGNAQQASAHAQQAPPQAQAHQAPAAPPQDVNSILAALANSAPKATPPQPVAQQPPPPPPVNPAAQLPSQLAAMFGNGFPPAFPPQAPAGFPQPPASQPPPFNLAGFQPPPNFPAFPPQQPPSIPQTFAQAPPPPQPAPALAQADPLAPLRNILPQHIVDDQPRLMQALNLLQDLQKGGLPMEHWGPILQAFSDQAETQAPPPGQQQPLQQQAGGYDGYNNGRDRSRSPDRERRAGGRGSPSYGAYEGPDQQDQRNGRGGRDKGRYRQRSPMRNNGGNMPNGASHGPKNIMTDDTLPPNHIRVLSRTLFVGGANGSQQEISELFSRFGEVASCIPNREKRHAFVKMTTREYTLNAKAGVEALQNASDRETMAVARQTKWGVGFGPRECFDYTKGESVIPISRLTEADMKWMLTAEYGGTGGRPLESGMTIEEPDIEIGAGVSSKAMSKRVGPDGAQHGGGGGGGGGKHQNKHDGGHGHGHHGGKNRRGGRFHHHNRDDVGGGYAGMPPGGYQQVVRPEPVAVATPPAVPGFGFSLPGAR</sequence>
<evidence type="ECO:0000256" key="1">
    <source>
        <dbReference type="PROSITE-ProRule" id="PRU00176"/>
    </source>
</evidence>
<feature type="compositionally biased region" description="Basic and acidic residues" evidence="2">
    <location>
        <begin position="441"/>
        <end position="454"/>
    </location>
</feature>
<dbReference type="SUPFAM" id="SSF54928">
    <property type="entry name" value="RNA-binding domain, RBD"/>
    <property type="match status" value="1"/>
</dbReference>
<dbReference type="SUPFAM" id="SSF48464">
    <property type="entry name" value="ENTH/VHS domain"/>
    <property type="match status" value="1"/>
</dbReference>
<dbReference type="InterPro" id="IPR012677">
    <property type="entry name" value="Nucleotide-bd_a/b_plait_sf"/>
</dbReference>
<dbReference type="PRINTS" id="PR01217">
    <property type="entry name" value="PRICHEXTENSN"/>
</dbReference>
<feature type="compositionally biased region" description="Basic residues" evidence="2">
    <location>
        <begin position="696"/>
        <end position="713"/>
    </location>
</feature>
<dbReference type="GO" id="GO:0003723">
    <property type="term" value="F:RNA binding"/>
    <property type="evidence" value="ECO:0007669"/>
    <property type="project" value="UniProtKB-UniRule"/>
</dbReference>
<dbReference type="InterPro" id="IPR006569">
    <property type="entry name" value="CID_dom"/>
</dbReference>
<proteinExistence type="predicted"/>
<keyword evidence="6" id="KW-1185">Reference proteome</keyword>
<accession>A0AB34KW23</accession>
<dbReference type="FunFam" id="1.25.40.90:FF:000026">
    <property type="entry name" value="RNA binding protein Nrd1"/>
    <property type="match status" value="1"/>
</dbReference>
<feature type="region of interest" description="Disordered" evidence="2">
    <location>
        <begin position="661"/>
        <end position="731"/>
    </location>
</feature>
<evidence type="ECO:0000313" key="5">
    <source>
        <dbReference type="EMBL" id="KAL1587750.1"/>
    </source>
</evidence>
<organism evidence="5 6">
    <name type="scientific">Cladosporium halotolerans</name>
    <dbReference type="NCBI Taxonomy" id="1052096"/>
    <lineage>
        <taxon>Eukaryota</taxon>
        <taxon>Fungi</taxon>
        <taxon>Dikarya</taxon>
        <taxon>Ascomycota</taxon>
        <taxon>Pezizomycotina</taxon>
        <taxon>Dothideomycetes</taxon>
        <taxon>Dothideomycetidae</taxon>
        <taxon>Cladosporiales</taxon>
        <taxon>Cladosporiaceae</taxon>
        <taxon>Cladosporium</taxon>
    </lineage>
</organism>
<feature type="compositionally biased region" description="Low complexity" evidence="2">
    <location>
        <begin position="223"/>
        <end position="243"/>
    </location>
</feature>
<dbReference type="Gene3D" id="1.25.40.90">
    <property type="match status" value="1"/>
</dbReference>
<feature type="domain" description="RRM" evidence="3">
    <location>
        <begin position="525"/>
        <end position="597"/>
    </location>
</feature>
<feature type="compositionally biased region" description="Pro residues" evidence="2">
    <location>
        <begin position="264"/>
        <end position="281"/>
    </location>
</feature>
<feature type="compositionally biased region" description="Polar residues" evidence="2">
    <location>
        <begin position="157"/>
        <end position="180"/>
    </location>
</feature>
<feature type="compositionally biased region" description="Pro residues" evidence="2">
    <location>
        <begin position="300"/>
        <end position="343"/>
    </location>
</feature>